<gene>
    <name evidence="15" type="ORF">G8E10_08520</name>
</gene>
<keyword evidence="5 15" id="KW-0378">Hydrolase</keyword>
<evidence type="ECO:0000256" key="1">
    <source>
        <dbReference type="ARBA" id="ARBA00001576"/>
    </source>
</evidence>
<dbReference type="RefSeq" id="WP_110801576.1">
    <property type="nucleotide sequence ID" value="NZ_JAANCM010000003.1"/>
</dbReference>
<dbReference type="InterPro" id="IPR008928">
    <property type="entry name" value="6-hairpin_glycosidase_sf"/>
</dbReference>
<sequence length="607" mass="67136">MSTRIEDYALIGDCETAAMVGRNGSIDWLCLPRFDSPACLAALLGDETNGRWKIAPADGAFRTRRAYREDTLILETTFETATGKAVIHDFMPLRDGSSNIIRIVEGIEGTIAFDFEFMARFDYGQTVPWMSFEEEDVITAVAGPDMLILHSAVPLTGDDSRVTGAFTVQKGDRLTFALTFCSSYLPRPKPVDAEAALEATESFWREFTGRCPDVDGWTGPVKRSLITLKALTYMPTGGIVAAVTTSLPEKLGGTRNWDYRYCWLRDATLTLLALMKLGYYEEASAWRNWLLRAVAGAPEQMQIMYGVAGERNLREWEAPWLAGYEGSQPVRIGNAASEQFQLDVYGEVADALMQASKGGLARHPRGAEIGDVLMPFLERVWRDPDEGIWEVRGERQHFTYSKVMAWVAFDRVALMAEEAGEHDASRRWRKVADEIHAEVCAKAFDPALNSFVQAYGSKALDASVLQIGMVGFLPPDDPRYVGTVEAIERHLTSDGFVLRYRTGETDDGLPSDEGVFLACSFWLADALDLIGRRADAEALFKRLLALSNDVGLLSEEYDPKDKRLLGNFPQAFSHIGVINTALNLSRRKGPADDRSDGTPDVTVGLGA</sequence>
<comment type="catalytic activity">
    <reaction evidence="1">
        <text>alpha,alpha-trehalose + H2O = alpha-D-glucose + beta-D-glucose</text>
        <dbReference type="Rhea" id="RHEA:32675"/>
        <dbReference type="ChEBI" id="CHEBI:15377"/>
        <dbReference type="ChEBI" id="CHEBI:15903"/>
        <dbReference type="ChEBI" id="CHEBI:16551"/>
        <dbReference type="ChEBI" id="CHEBI:17925"/>
        <dbReference type="EC" id="3.2.1.28"/>
    </reaction>
</comment>
<evidence type="ECO:0000313" key="16">
    <source>
        <dbReference type="Proteomes" id="UP001155840"/>
    </source>
</evidence>
<feature type="domain" description="GH15-like" evidence="13">
    <location>
        <begin position="221"/>
        <end position="581"/>
    </location>
</feature>
<dbReference type="InterPro" id="IPR011613">
    <property type="entry name" value="GH15-like"/>
</dbReference>
<evidence type="ECO:0000256" key="9">
    <source>
        <dbReference type="ARBA" id="ARBA00031637"/>
    </source>
</evidence>
<dbReference type="FunFam" id="1.50.10.10:FF:000005">
    <property type="entry name" value="Glycosyl hydrolase, glucoamylase"/>
    <property type="match status" value="1"/>
</dbReference>
<evidence type="ECO:0000313" key="15">
    <source>
        <dbReference type="EMBL" id="NHT75788.1"/>
    </source>
</evidence>
<dbReference type="EC" id="3.2.1.28" evidence="3"/>
<keyword evidence="6" id="KW-0119">Carbohydrate metabolism</keyword>
<feature type="domain" description="Trehalase-like N-terminal" evidence="14">
    <location>
        <begin position="2"/>
        <end position="151"/>
    </location>
</feature>
<dbReference type="PANTHER" id="PTHR31616">
    <property type="entry name" value="TREHALASE"/>
    <property type="match status" value="1"/>
</dbReference>
<evidence type="ECO:0000256" key="7">
    <source>
        <dbReference type="ARBA" id="ARBA00023295"/>
    </source>
</evidence>
<comment type="caution">
    <text evidence="15">The sequence shown here is derived from an EMBL/GenBank/DDBJ whole genome shotgun (WGS) entry which is preliminary data.</text>
</comment>
<evidence type="ECO:0000256" key="11">
    <source>
        <dbReference type="ARBA" id="ARBA00060615"/>
    </source>
</evidence>
<comment type="pathway">
    <text evidence="11">Glycan degradation; trehalose degradation; D-glucose from alpha,alpha-trehalose: step 1/1.</text>
</comment>
<dbReference type="PANTHER" id="PTHR31616:SF0">
    <property type="entry name" value="GLUCAN 1,4-ALPHA-GLUCOSIDASE"/>
    <property type="match status" value="1"/>
</dbReference>
<dbReference type="Proteomes" id="UP001155840">
    <property type="component" value="Unassembled WGS sequence"/>
</dbReference>
<evidence type="ECO:0000256" key="6">
    <source>
        <dbReference type="ARBA" id="ARBA00023277"/>
    </source>
</evidence>
<dbReference type="Pfam" id="PF19291">
    <property type="entry name" value="TREH_N"/>
    <property type="match status" value="1"/>
</dbReference>
<dbReference type="EMBL" id="JAANCM010000003">
    <property type="protein sequence ID" value="NHT75788.1"/>
    <property type="molecule type" value="Genomic_DNA"/>
</dbReference>
<evidence type="ECO:0000256" key="8">
    <source>
        <dbReference type="ARBA" id="ARBA00030473"/>
    </source>
</evidence>
<proteinExistence type="inferred from homology"/>
<evidence type="ECO:0000256" key="2">
    <source>
        <dbReference type="ARBA" id="ARBA00006188"/>
    </source>
</evidence>
<dbReference type="SUPFAM" id="SSF48208">
    <property type="entry name" value="Six-hairpin glycosidases"/>
    <property type="match status" value="1"/>
</dbReference>
<evidence type="ECO:0000256" key="10">
    <source>
        <dbReference type="ARBA" id="ARBA00053030"/>
    </source>
</evidence>
<reference evidence="15" key="1">
    <citation type="submission" date="2020-03" db="EMBL/GenBank/DDBJ databases">
        <title>Ferranicluibacter endophyticum gen. nov., sp. nov., a new genus isolated from Rubus ulmifolius Schott. stem.</title>
        <authorList>
            <person name="Roca-Couso R."/>
            <person name="Flores-Felix J.D."/>
            <person name="Igual J.M."/>
            <person name="Rivas R."/>
        </authorList>
    </citation>
    <scope>NUCLEOTIDE SEQUENCE</scope>
    <source>
        <strain evidence="15">CRRU44</strain>
    </source>
</reference>
<name>A0AA43ZF36_9HYPH</name>
<evidence type="ECO:0000259" key="13">
    <source>
        <dbReference type="Pfam" id="PF00723"/>
    </source>
</evidence>
<keyword evidence="16" id="KW-1185">Reference proteome</keyword>
<organism evidence="15 16">
    <name type="scientific">Ferranicluibacter rubi</name>
    <dbReference type="NCBI Taxonomy" id="2715133"/>
    <lineage>
        <taxon>Bacteria</taxon>
        <taxon>Pseudomonadati</taxon>
        <taxon>Pseudomonadota</taxon>
        <taxon>Alphaproteobacteria</taxon>
        <taxon>Hyphomicrobiales</taxon>
        <taxon>Rhizobiaceae</taxon>
        <taxon>Ferranicluibacter</taxon>
    </lineage>
</organism>
<protein>
    <recommendedName>
        <fullName evidence="4">Trehalase</fullName>
        <ecNumber evidence="3">3.2.1.28</ecNumber>
    </recommendedName>
    <alternativeName>
        <fullName evidence="8">Alpha,alpha-trehalase</fullName>
    </alternativeName>
    <alternativeName>
        <fullName evidence="9">Alpha,alpha-trehalose glucohydrolase</fullName>
    </alternativeName>
</protein>
<dbReference type="GO" id="GO:0004555">
    <property type="term" value="F:alpha,alpha-trehalase activity"/>
    <property type="evidence" value="ECO:0007669"/>
    <property type="project" value="UniProtKB-EC"/>
</dbReference>
<dbReference type="GO" id="GO:0005993">
    <property type="term" value="P:trehalose catabolic process"/>
    <property type="evidence" value="ECO:0007669"/>
    <property type="project" value="UniProtKB-ARBA"/>
</dbReference>
<accession>A0AA43ZF36</accession>
<dbReference type="InterPro" id="IPR045582">
    <property type="entry name" value="Trehalase-like_N"/>
</dbReference>
<evidence type="ECO:0000256" key="4">
    <source>
        <dbReference type="ARBA" id="ARBA00019905"/>
    </source>
</evidence>
<evidence type="ECO:0000256" key="12">
    <source>
        <dbReference type="SAM" id="MobiDB-lite"/>
    </source>
</evidence>
<dbReference type="InterPro" id="IPR012341">
    <property type="entry name" value="6hp_glycosidase-like_sf"/>
</dbReference>
<evidence type="ECO:0000259" key="14">
    <source>
        <dbReference type="Pfam" id="PF19291"/>
    </source>
</evidence>
<dbReference type="Gene3D" id="1.50.10.10">
    <property type="match status" value="1"/>
</dbReference>
<evidence type="ECO:0000256" key="5">
    <source>
        <dbReference type="ARBA" id="ARBA00022801"/>
    </source>
</evidence>
<dbReference type="Pfam" id="PF00723">
    <property type="entry name" value="Glyco_hydro_15"/>
    <property type="match status" value="1"/>
</dbReference>
<evidence type="ECO:0000256" key="3">
    <source>
        <dbReference type="ARBA" id="ARBA00012757"/>
    </source>
</evidence>
<comment type="similarity">
    <text evidence="2">Belongs to the glycosyl hydrolase 15 family.</text>
</comment>
<feature type="region of interest" description="Disordered" evidence="12">
    <location>
        <begin position="586"/>
        <end position="607"/>
    </location>
</feature>
<comment type="cofactor">
    <cofactor evidence="10">
        <name>phosphate</name>
        <dbReference type="ChEBI" id="CHEBI:43474"/>
    </cofactor>
</comment>
<dbReference type="AlphaFoldDB" id="A0AA43ZF36"/>
<keyword evidence="7" id="KW-0326">Glycosidase</keyword>